<feature type="region of interest" description="Disordered" evidence="1">
    <location>
        <begin position="271"/>
        <end position="339"/>
    </location>
</feature>
<feature type="compositionally biased region" description="Basic and acidic residues" evidence="1">
    <location>
        <begin position="321"/>
        <end position="339"/>
    </location>
</feature>
<evidence type="ECO:0000256" key="1">
    <source>
        <dbReference type="SAM" id="MobiDB-lite"/>
    </source>
</evidence>
<sequence length="480" mass="53951">MRHESTKRRNYFCSWALLGLLVCLQVLLKLAEANVDGFGGQQSPDEQPRALVDILRGSNGQNPALYGDYRNSLNSINGIGGYPSEYYSDGSFIDLPKNLIPSTIPGVDGFDNRPQSFTGITEKGGYLVDPFKSVSQRESGTNTYDIVYSNGPEKSVPLFLSRSPLVVGGGGYSRPNYSSINRQEINKYFSPYSSIHYLSSVDTPNNGDSKWTWNHIEKPILRTNTVRPVEFKHKVPNMDEAWWNVSYNVRKEPKQQSGVLADSVQTLEAQSQTIVSGEKSQILESNSKAGREHEDRVQSESQHDHHHHNHSHHHTHYHQSKHADGRKHQGGERDHNVEDEVLRSATVGDVVNLTRLEVPNPYDRRVAIDRLISTSLDNLKQENWSIPVEEIINATFIYPGTQQPNLVPNQMGPKVKPQDFYCNPQIHKCTNLQSVGTAIGEPVWKIYNTSTLGRAQRRVGNLLDDTEVSTIIKNSVKQSN</sequence>
<dbReference type="EMBL" id="JAPCXC010000103">
    <property type="protein sequence ID" value="KAJ1605273.1"/>
    <property type="molecule type" value="Genomic_DNA"/>
</dbReference>
<feature type="chain" id="PRO_5039308037" evidence="2">
    <location>
        <begin position="34"/>
        <end position="480"/>
    </location>
</feature>
<organism evidence="3">
    <name type="scientific">Cryptosporidium canis</name>
    <dbReference type="NCBI Taxonomy" id="195482"/>
    <lineage>
        <taxon>Eukaryota</taxon>
        <taxon>Sar</taxon>
        <taxon>Alveolata</taxon>
        <taxon>Apicomplexa</taxon>
        <taxon>Conoidasida</taxon>
        <taxon>Coccidia</taxon>
        <taxon>Eucoccidiorida</taxon>
        <taxon>Eimeriorina</taxon>
        <taxon>Cryptosporidiidae</taxon>
        <taxon>Cryptosporidium</taxon>
    </lineage>
</organism>
<feature type="compositionally biased region" description="Polar residues" evidence="1">
    <location>
        <begin position="271"/>
        <end position="288"/>
    </location>
</feature>
<dbReference type="OrthoDB" id="343124at2759"/>
<feature type="compositionally biased region" description="Basic residues" evidence="1">
    <location>
        <begin position="304"/>
        <end position="320"/>
    </location>
</feature>
<feature type="compositionally biased region" description="Basic and acidic residues" evidence="1">
    <location>
        <begin position="289"/>
        <end position="303"/>
    </location>
</feature>
<feature type="signal peptide" evidence="2">
    <location>
        <begin position="1"/>
        <end position="33"/>
    </location>
</feature>
<comment type="caution">
    <text evidence="3">The sequence shown here is derived from an EMBL/GenBank/DDBJ whole genome shotgun (WGS) entry which is preliminary data.</text>
</comment>
<name>A0A9D5HXG8_9CRYT</name>
<dbReference type="AlphaFoldDB" id="A0A9D5HXG8"/>
<dbReference type="Proteomes" id="UP001067231">
    <property type="component" value="Unassembled WGS sequence"/>
</dbReference>
<proteinExistence type="predicted"/>
<reference evidence="3" key="1">
    <citation type="submission" date="2022-10" db="EMBL/GenBank/DDBJ databases">
        <title>Adaptive evolution leads to modifications in subtelomeric GC content in a zoonotic Cryptosporidium species.</title>
        <authorList>
            <person name="Li J."/>
            <person name="Feng Y."/>
            <person name="Xiao L."/>
        </authorList>
    </citation>
    <scope>NUCLEOTIDE SEQUENCE</scope>
    <source>
        <strain evidence="3">33844</strain>
    </source>
</reference>
<keyword evidence="2" id="KW-0732">Signal</keyword>
<evidence type="ECO:0000256" key="2">
    <source>
        <dbReference type="SAM" id="SignalP"/>
    </source>
</evidence>
<gene>
    <name evidence="3" type="ORF">OJ253_3228</name>
</gene>
<evidence type="ECO:0000313" key="3">
    <source>
        <dbReference type="EMBL" id="KAJ1605273.1"/>
    </source>
</evidence>
<accession>A0A9D5HXG8</accession>
<protein>
    <submittedName>
        <fullName evidence="3">Signal peptide-containing protein</fullName>
    </submittedName>
</protein>